<reference evidence="2 3" key="2">
    <citation type="submission" date="2015-03" db="EMBL/GenBank/DDBJ databases">
        <authorList>
            <consortium name="Pathogen Informatics"/>
            <person name="Murphy D."/>
        </authorList>
    </citation>
    <scope>NUCLEOTIDE SEQUENCE [LARGE SCALE GENOMIC DNA]</scope>
    <source>
        <strain evidence="2">Type strain: CIP110230</strain>
        <strain evidence="3">type strain: CIP110230</strain>
    </source>
</reference>
<evidence type="ECO:0000313" key="2">
    <source>
        <dbReference type="EMBL" id="CRY65750.1"/>
    </source>
</evidence>
<protein>
    <recommendedName>
        <fullName evidence="5">Phage immunity repressor protein</fullName>
    </recommendedName>
</protein>
<evidence type="ECO:0008006" key="5">
    <source>
        <dbReference type="Google" id="ProtNLM"/>
    </source>
</evidence>
<dbReference type="STRING" id="1288385.ERS137968_01485"/>
<reference evidence="1" key="3">
    <citation type="submission" date="2015-03" db="EMBL/GenBank/DDBJ databases">
        <authorList>
            <person name="Murphy D."/>
        </authorList>
    </citation>
    <scope>NUCLEOTIDE SEQUENCE [LARGE SCALE GENOMIC DNA]</scope>
    <source>
        <strain evidence="1">A125KOH2</strain>
    </source>
</reference>
<dbReference type="NCBIfam" id="NF033153">
    <property type="entry name" value="phage_ICD_like"/>
    <property type="match status" value="1"/>
</dbReference>
<gene>
    <name evidence="1" type="ORF">ERS008529_04114</name>
    <name evidence="2" type="ORF">ERS137968_01485</name>
</gene>
<dbReference type="AlphaFoldDB" id="A0A0T9R5Z7"/>
<proteinExistence type="predicted"/>
<evidence type="ECO:0000313" key="4">
    <source>
        <dbReference type="Proteomes" id="UP000045840"/>
    </source>
</evidence>
<evidence type="ECO:0000313" key="1">
    <source>
        <dbReference type="EMBL" id="CNI46622.1"/>
    </source>
</evidence>
<evidence type="ECO:0000313" key="3">
    <source>
        <dbReference type="Proteomes" id="UP000044625"/>
    </source>
</evidence>
<dbReference type="RefSeq" id="WP_156168691.1">
    <property type="nucleotide sequence ID" value="NZ_CAWMMU010000005.1"/>
</dbReference>
<reference evidence="4" key="1">
    <citation type="submission" date="2015-03" db="EMBL/GenBank/DDBJ databases">
        <authorList>
            <consortium name="Pathogen Informatics"/>
        </authorList>
    </citation>
    <scope>NUCLEOTIDE SEQUENCE [LARGE SCALE GENOMIC DNA]</scope>
    <source>
        <strain evidence="4">A125KOH2</strain>
    </source>
</reference>
<keyword evidence="3" id="KW-1185">Reference proteome</keyword>
<dbReference type="EMBL" id="CWJL01000005">
    <property type="protein sequence ID" value="CRY65750.1"/>
    <property type="molecule type" value="Genomic_DNA"/>
</dbReference>
<dbReference type="Proteomes" id="UP000045840">
    <property type="component" value="Unassembled WGS sequence"/>
</dbReference>
<dbReference type="Proteomes" id="UP000044625">
    <property type="component" value="Unassembled WGS sequence"/>
</dbReference>
<name>A0A0T9R5Z7_9GAMM</name>
<sequence length="89" mass="10059">MNNTSRVLTQKNIISPTTIIVNELNYDNAVLPVEYKFLFLAVLRADIQAKPHREEIRAPSYSAAKMIIARHHIAAYAGRVPVKARHYAS</sequence>
<dbReference type="OrthoDB" id="6631751at2"/>
<dbReference type="EMBL" id="CQAZ01000053">
    <property type="protein sequence ID" value="CNI46622.1"/>
    <property type="molecule type" value="Genomic_DNA"/>
</dbReference>
<accession>A0A0T9R5Z7</accession>
<organism evidence="1 4">
    <name type="scientific">Yersinia pekkanenii</name>
    <dbReference type="NCBI Taxonomy" id="1288385"/>
    <lineage>
        <taxon>Bacteria</taxon>
        <taxon>Pseudomonadati</taxon>
        <taxon>Pseudomonadota</taxon>
        <taxon>Gammaproteobacteria</taxon>
        <taxon>Enterobacterales</taxon>
        <taxon>Yersiniaceae</taxon>
        <taxon>Yersinia</taxon>
    </lineage>
</organism>